<keyword evidence="3" id="KW-1185">Reference proteome</keyword>
<proteinExistence type="predicted"/>
<comment type="caution">
    <text evidence="2">The sequence shown here is derived from an EMBL/GenBank/DDBJ whole genome shotgun (WGS) entry which is preliminary data.</text>
</comment>
<name>A0A1I3T434_9GAMM</name>
<dbReference type="InterPro" id="IPR000259">
    <property type="entry name" value="Adhesion_dom_fimbrial"/>
</dbReference>
<dbReference type="InterPro" id="IPR036937">
    <property type="entry name" value="Adhesion_dom_fimbrial_sf"/>
</dbReference>
<gene>
    <name evidence="2" type="ORF">SAMN05518863_102213</name>
</gene>
<organism evidence="2 3">
    <name type="scientific">Candidatus Pantoea symbiotica</name>
    <dbReference type="NCBI Taxonomy" id="1884370"/>
    <lineage>
        <taxon>Bacteria</taxon>
        <taxon>Pseudomonadati</taxon>
        <taxon>Pseudomonadota</taxon>
        <taxon>Gammaproteobacteria</taxon>
        <taxon>Enterobacterales</taxon>
        <taxon>Erwiniaceae</taxon>
        <taxon>Pantoea</taxon>
    </lineage>
</organism>
<reference evidence="2 3" key="1">
    <citation type="submission" date="2016-10" db="EMBL/GenBank/DDBJ databases">
        <authorList>
            <person name="Varghese N."/>
            <person name="Submissions S."/>
        </authorList>
    </citation>
    <scope>NUCLEOTIDE SEQUENCE [LARGE SCALE GENOMIC DNA]</scope>
    <source>
        <strain evidence="2 3">YR512</strain>
    </source>
</reference>
<dbReference type="EMBL" id="FOSD01000002">
    <property type="protein sequence ID" value="SFJ65272.1"/>
    <property type="molecule type" value="Genomic_DNA"/>
</dbReference>
<dbReference type="Pfam" id="PF00419">
    <property type="entry name" value="Fimbrial"/>
    <property type="match status" value="1"/>
</dbReference>
<accession>A0A1I3T434</accession>
<dbReference type="SUPFAM" id="SSF49401">
    <property type="entry name" value="Bacterial adhesins"/>
    <property type="match status" value="1"/>
</dbReference>
<evidence type="ECO:0000259" key="1">
    <source>
        <dbReference type="Pfam" id="PF00419"/>
    </source>
</evidence>
<sequence>MNSTRFYTLTLMIIGDLLLCSNMASAVPNLLLKGTIIEPPPCKINDDQPIDISFGEDLGVSKINGDNYRQTIDYVIKCATNDSSFKLMLTVSGNVMSKDNTAIQSSKSGLGIRILQNNQRVPIGSAWVINMARPPVLEAVPVADPAIKLSEGSFLATASLVAEYQ</sequence>
<evidence type="ECO:0000313" key="2">
    <source>
        <dbReference type="EMBL" id="SFJ65272.1"/>
    </source>
</evidence>
<protein>
    <submittedName>
        <fullName evidence="2">Pilin (Type 1 fimbria component protein)</fullName>
    </submittedName>
</protein>
<dbReference type="Gene3D" id="2.60.40.1090">
    <property type="entry name" value="Fimbrial-type adhesion domain"/>
    <property type="match status" value="1"/>
</dbReference>
<dbReference type="Proteomes" id="UP000198841">
    <property type="component" value="Unassembled WGS sequence"/>
</dbReference>
<dbReference type="InterPro" id="IPR008966">
    <property type="entry name" value="Adhesion_dom_sf"/>
</dbReference>
<evidence type="ECO:0000313" key="3">
    <source>
        <dbReference type="Proteomes" id="UP000198841"/>
    </source>
</evidence>
<dbReference type="RefSeq" id="WP_008107573.1">
    <property type="nucleotide sequence ID" value="NZ_FOSD01000002.1"/>
</dbReference>
<feature type="domain" description="Fimbrial-type adhesion" evidence="1">
    <location>
        <begin position="32"/>
        <end position="165"/>
    </location>
</feature>